<feature type="region of interest" description="Disordered" evidence="1">
    <location>
        <begin position="1"/>
        <end position="53"/>
    </location>
</feature>
<evidence type="ECO:0000256" key="1">
    <source>
        <dbReference type="SAM" id="MobiDB-lite"/>
    </source>
</evidence>
<reference evidence="3" key="1">
    <citation type="journal article" date="2019" name="Int. J. Syst. Evol. Microbiol.">
        <title>The Global Catalogue of Microorganisms (GCM) 10K type strain sequencing project: providing services to taxonomists for standard genome sequencing and annotation.</title>
        <authorList>
            <consortium name="The Broad Institute Genomics Platform"/>
            <consortium name="The Broad Institute Genome Sequencing Center for Infectious Disease"/>
            <person name="Wu L."/>
            <person name="Ma J."/>
        </authorList>
    </citation>
    <scope>NUCLEOTIDE SEQUENCE [LARGE SCALE GENOMIC DNA]</scope>
    <source>
        <strain evidence="3">JCM 17442</strain>
    </source>
</reference>
<name>A0ABP8E5D2_9MICO</name>
<protein>
    <submittedName>
        <fullName evidence="2">Uncharacterized protein</fullName>
    </submittedName>
</protein>
<gene>
    <name evidence="2" type="ORF">GCM10022256_29360</name>
</gene>
<accession>A0ABP8E5D2</accession>
<evidence type="ECO:0000313" key="2">
    <source>
        <dbReference type="EMBL" id="GAA4267324.1"/>
    </source>
</evidence>
<feature type="compositionally biased region" description="Basic and acidic residues" evidence="1">
    <location>
        <begin position="1"/>
        <end position="52"/>
    </location>
</feature>
<proteinExistence type="predicted"/>
<keyword evidence="3" id="KW-1185">Reference proteome</keyword>
<comment type="caution">
    <text evidence="2">The sequence shown here is derived from an EMBL/GenBank/DDBJ whole genome shotgun (WGS) entry which is preliminary data.</text>
</comment>
<dbReference type="EMBL" id="BAABAU010000004">
    <property type="protein sequence ID" value="GAA4267324.1"/>
    <property type="molecule type" value="Genomic_DNA"/>
</dbReference>
<evidence type="ECO:0000313" key="3">
    <source>
        <dbReference type="Proteomes" id="UP001501594"/>
    </source>
</evidence>
<organism evidence="2 3">
    <name type="scientific">Frondihabitans peucedani</name>
    <dbReference type="NCBI Taxonomy" id="598626"/>
    <lineage>
        <taxon>Bacteria</taxon>
        <taxon>Bacillati</taxon>
        <taxon>Actinomycetota</taxon>
        <taxon>Actinomycetes</taxon>
        <taxon>Micrococcales</taxon>
        <taxon>Microbacteriaceae</taxon>
        <taxon>Frondihabitans</taxon>
    </lineage>
</organism>
<sequence>MNTCETRGHESRSDKDVREREATMSESPRDELSRHEREEQEVRDALLGDASERNTAWLFEQLGDAGAGLMTERDARD</sequence>
<dbReference type="Proteomes" id="UP001501594">
    <property type="component" value="Unassembled WGS sequence"/>
</dbReference>